<dbReference type="Proteomes" id="UP001589647">
    <property type="component" value="Unassembled WGS sequence"/>
</dbReference>
<gene>
    <name evidence="1" type="ORF">ACFFV7_34140</name>
</gene>
<dbReference type="RefSeq" id="WP_189652319.1">
    <property type="nucleotide sequence ID" value="NZ_BMRC01000026.1"/>
</dbReference>
<evidence type="ECO:0000313" key="2">
    <source>
        <dbReference type="Proteomes" id="UP001589647"/>
    </source>
</evidence>
<sequence length="88" mass="9658">MRLRRLKAGERAGGDVTATTAGISQMQADIADIRAEMRQDFAALGDELAALRRHMNDHFTSNRPRCCKEPAAGCPQEAPAYDPNPIVY</sequence>
<organism evidence="1 2">
    <name type="scientific">Nonomuraea spiralis</name>
    <dbReference type="NCBI Taxonomy" id="46182"/>
    <lineage>
        <taxon>Bacteria</taxon>
        <taxon>Bacillati</taxon>
        <taxon>Actinomycetota</taxon>
        <taxon>Actinomycetes</taxon>
        <taxon>Streptosporangiales</taxon>
        <taxon>Streptosporangiaceae</taxon>
        <taxon>Nonomuraea</taxon>
    </lineage>
</organism>
<accession>A0ABV5IP37</accession>
<name>A0ABV5IP37_9ACTN</name>
<protein>
    <submittedName>
        <fullName evidence="1">Uncharacterized protein</fullName>
    </submittedName>
</protein>
<evidence type="ECO:0000313" key="1">
    <source>
        <dbReference type="EMBL" id="MFB9206278.1"/>
    </source>
</evidence>
<proteinExistence type="predicted"/>
<comment type="caution">
    <text evidence="1">The sequence shown here is derived from an EMBL/GenBank/DDBJ whole genome shotgun (WGS) entry which is preliminary data.</text>
</comment>
<dbReference type="EMBL" id="JBHMEI010000036">
    <property type="protein sequence ID" value="MFB9206278.1"/>
    <property type="molecule type" value="Genomic_DNA"/>
</dbReference>
<keyword evidence="2" id="KW-1185">Reference proteome</keyword>
<reference evidence="1 2" key="1">
    <citation type="submission" date="2024-09" db="EMBL/GenBank/DDBJ databases">
        <authorList>
            <person name="Sun Q."/>
            <person name="Mori K."/>
        </authorList>
    </citation>
    <scope>NUCLEOTIDE SEQUENCE [LARGE SCALE GENOMIC DNA]</scope>
    <source>
        <strain evidence="1 2">CCM 3426</strain>
    </source>
</reference>